<protein>
    <recommendedName>
        <fullName evidence="3">DUF4276 domain-containing protein</fullName>
    </recommendedName>
</protein>
<sequence length="190" mass="21450">MMLVFMLEELSMKVFLEGLLPRVLPEQVTYKLIPHEGKSDLEKSLRIKLRAWRTPDTRFIVVQDQDSGDCHRVKARLREICDDAGRPDALVRIACRELEAWFVADLDAVGRAYDLRALVELQNKSKYRSPDLLGSPSRELAALVPGYGKVSGGRKLGPVVNLDNTRSPSFKNFVAGVRRLAAPEHRQSRP</sequence>
<organism evidence="1 2">
    <name type="scientific">Enhygromyxa salina</name>
    <dbReference type="NCBI Taxonomy" id="215803"/>
    <lineage>
        <taxon>Bacteria</taxon>
        <taxon>Pseudomonadati</taxon>
        <taxon>Myxococcota</taxon>
        <taxon>Polyangia</taxon>
        <taxon>Nannocystales</taxon>
        <taxon>Nannocystaceae</taxon>
        <taxon>Enhygromyxa</taxon>
    </lineage>
</organism>
<dbReference type="AlphaFoldDB" id="A0A2S9XU99"/>
<dbReference type="EMBL" id="PVNL01000135">
    <property type="protein sequence ID" value="PRP96423.1"/>
    <property type="molecule type" value="Genomic_DNA"/>
</dbReference>
<reference evidence="1 2" key="1">
    <citation type="submission" date="2018-03" db="EMBL/GenBank/DDBJ databases">
        <title>Draft Genome Sequences of the Obligatory Marine Myxobacteria Enhygromyxa salina SWB007.</title>
        <authorList>
            <person name="Poehlein A."/>
            <person name="Moghaddam J.A."/>
            <person name="Harms H."/>
            <person name="Alanjari M."/>
            <person name="Koenig G.M."/>
            <person name="Daniel R."/>
            <person name="Schaeberle T.F."/>
        </authorList>
    </citation>
    <scope>NUCLEOTIDE SEQUENCE [LARGE SCALE GENOMIC DNA]</scope>
    <source>
        <strain evidence="1 2">SWB007</strain>
    </source>
</reference>
<dbReference type="InterPro" id="IPR025455">
    <property type="entry name" value="DUF4276"/>
</dbReference>
<evidence type="ECO:0008006" key="3">
    <source>
        <dbReference type="Google" id="ProtNLM"/>
    </source>
</evidence>
<evidence type="ECO:0000313" key="2">
    <source>
        <dbReference type="Proteomes" id="UP000238823"/>
    </source>
</evidence>
<accession>A0A2S9XU99</accession>
<name>A0A2S9XU99_9BACT</name>
<dbReference type="OrthoDB" id="283783at2"/>
<gene>
    <name evidence="1" type="ORF">ENSA7_72380</name>
</gene>
<dbReference type="Proteomes" id="UP000238823">
    <property type="component" value="Unassembled WGS sequence"/>
</dbReference>
<dbReference type="Pfam" id="PF14103">
    <property type="entry name" value="DUF4276"/>
    <property type="match status" value="1"/>
</dbReference>
<proteinExistence type="predicted"/>
<comment type="caution">
    <text evidence="1">The sequence shown here is derived from an EMBL/GenBank/DDBJ whole genome shotgun (WGS) entry which is preliminary data.</text>
</comment>
<dbReference type="RefSeq" id="WP_106094014.1">
    <property type="nucleotide sequence ID" value="NZ_PVNL01000135.1"/>
</dbReference>
<evidence type="ECO:0000313" key="1">
    <source>
        <dbReference type="EMBL" id="PRP96423.1"/>
    </source>
</evidence>